<keyword evidence="8 9" id="KW-0472">Membrane</keyword>
<keyword evidence="6 9" id="KW-0378">Hydrolase</keyword>
<evidence type="ECO:0000256" key="10">
    <source>
        <dbReference type="RuleBase" id="RU004181"/>
    </source>
</evidence>
<dbReference type="EMBL" id="JAAGMN010002457">
    <property type="protein sequence ID" value="NEE09478.1"/>
    <property type="molecule type" value="Genomic_DNA"/>
</dbReference>
<sequence length="175" mass="17802">MRRRLQVTPASAPPGAGRRRAITLAAAALLAALDLAAKAWANHALPGAPVEGGLLDLQLAFNSGAAFSLGASAPTWTLLTVTGAVTAAVAVLAWRAATTMNRAMRAALAAILGGAAANLIDRAADGVVTDYLAAGWWPTFNLADVFIVTGGIIFAALSSLGRSHDPRRQGPTPGR</sequence>
<dbReference type="PANTHER" id="PTHR33695">
    <property type="entry name" value="LIPOPROTEIN SIGNAL PEPTIDASE"/>
    <property type="match status" value="1"/>
</dbReference>
<name>A0A6G3WVC2_9ACTN</name>
<dbReference type="PRINTS" id="PR00781">
    <property type="entry name" value="LIPOSIGPTASE"/>
</dbReference>
<feature type="transmembrane region" description="Helical" evidence="9">
    <location>
        <begin position="65"/>
        <end position="91"/>
    </location>
</feature>
<comment type="subcellular location">
    <subcellularLocation>
        <location evidence="9">Cell membrane</location>
        <topology evidence="9">Multi-pass membrane protein</topology>
    </subcellularLocation>
</comment>
<dbReference type="PANTHER" id="PTHR33695:SF1">
    <property type="entry name" value="LIPOPROTEIN SIGNAL PEPTIDASE"/>
    <property type="match status" value="1"/>
</dbReference>
<keyword evidence="4 9" id="KW-0812">Transmembrane</keyword>
<dbReference type="EC" id="3.4.23.36" evidence="9"/>
<evidence type="ECO:0000256" key="8">
    <source>
        <dbReference type="ARBA" id="ARBA00023136"/>
    </source>
</evidence>
<evidence type="ECO:0000313" key="11">
    <source>
        <dbReference type="EMBL" id="NEE09478.1"/>
    </source>
</evidence>
<keyword evidence="7 9" id="KW-1133">Transmembrane helix</keyword>
<organism evidence="11">
    <name type="scientific">Streptomyces sp. SID7499</name>
    <dbReference type="NCBI Taxonomy" id="2706086"/>
    <lineage>
        <taxon>Bacteria</taxon>
        <taxon>Bacillati</taxon>
        <taxon>Actinomycetota</taxon>
        <taxon>Actinomycetes</taxon>
        <taxon>Kitasatosporales</taxon>
        <taxon>Streptomycetaceae</taxon>
        <taxon>Streptomyces</taxon>
    </lineage>
</organism>
<evidence type="ECO:0000256" key="4">
    <source>
        <dbReference type="ARBA" id="ARBA00022692"/>
    </source>
</evidence>
<dbReference type="InterPro" id="IPR001872">
    <property type="entry name" value="Peptidase_A8"/>
</dbReference>
<comment type="function">
    <text evidence="9">This protein specifically catalyzes the removal of signal peptides from prolipoproteins.</text>
</comment>
<comment type="caution">
    <text evidence="9">Lacks conserved residue(s) required for the propagation of feature annotation.</text>
</comment>
<feature type="active site" evidence="9">
    <location>
        <position position="130"/>
    </location>
</feature>
<keyword evidence="3 9" id="KW-0645">Protease</keyword>
<evidence type="ECO:0000256" key="5">
    <source>
        <dbReference type="ARBA" id="ARBA00022750"/>
    </source>
</evidence>
<keyword evidence="2 9" id="KW-1003">Cell membrane</keyword>
<accession>A0A6G3WVC2</accession>
<dbReference type="GO" id="GO:0006508">
    <property type="term" value="P:proteolysis"/>
    <property type="evidence" value="ECO:0007669"/>
    <property type="project" value="UniProtKB-KW"/>
</dbReference>
<keyword evidence="11" id="KW-0449">Lipoprotein</keyword>
<dbReference type="AlphaFoldDB" id="A0A6G3WVC2"/>
<evidence type="ECO:0000256" key="3">
    <source>
        <dbReference type="ARBA" id="ARBA00022670"/>
    </source>
</evidence>
<evidence type="ECO:0000256" key="7">
    <source>
        <dbReference type="ARBA" id="ARBA00022989"/>
    </source>
</evidence>
<proteinExistence type="inferred from homology"/>
<comment type="similarity">
    <text evidence="1 9 10">Belongs to the peptidase A8 family.</text>
</comment>
<evidence type="ECO:0000256" key="2">
    <source>
        <dbReference type="ARBA" id="ARBA00022475"/>
    </source>
</evidence>
<protein>
    <recommendedName>
        <fullName evidence="9">Lipoprotein signal peptidase</fullName>
        <ecNumber evidence="9">3.4.23.36</ecNumber>
    </recommendedName>
    <alternativeName>
        <fullName evidence="9">Prolipoprotein signal peptidase</fullName>
    </alternativeName>
    <alternativeName>
        <fullName evidence="9">Signal peptidase II</fullName>
        <shortName evidence="9">SPase II</shortName>
    </alternativeName>
</protein>
<evidence type="ECO:0000256" key="1">
    <source>
        <dbReference type="ARBA" id="ARBA00006139"/>
    </source>
</evidence>
<dbReference type="Pfam" id="PF01252">
    <property type="entry name" value="Peptidase_A8"/>
    <property type="match status" value="1"/>
</dbReference>
<dbReference type="GO" id="GO:0005886">
    <property type="term" value="C:plasma membrane"/>
    <property type="evidence" value="ECO:0007669"/>
    <property type="project" value="UniProtKB-SubCell"/>
</dbReference>
<feature type="transmembrane region" description="Helical" evidence="9">
    <location>
        <begin position="103"/>
        <end position="120"/>
    </location>
</feature>
<dbReference type="GO" id="GO:0004190">
    <property type="term" value="F:aspartic-type endopeptidase activity"/>
    <property type="evidence" value="ECO:0007669"/>
    <property type="project" value="UniProtKB-UniRule"/>
</dbReference>
<comment type="pathway">
    <text evidence="9">Protein modification; lipoprotein biosynthesis (signal peptide cleavage).</text>
</comment>
<dbReference type="UniPathway" id="UPA00665"/>
<feature type="transmembrane region" description="Helical" evidence="9">
    <location>
        <begin position="140"/>
        <end position="160"/>
    </location>
</feature>
<evidence type="ECO:0000256" key="6">
    <source>
        <dbReference type="ARBA" id="ARBA00022801"/>
    </source>
</evidence>
<comment type="caution">
    <text evidence="11">The sequence shown here is derived from an EMBL/GenBank/DDBJ whole genome shotgun (WGS) entry which is preliminary data.</text>
</comment>
<dbReference type="HAMAP" id="MF_00161">
    <property type="entry name" value="LspA"/>
    <property type="match status" value="1"/>
</dbReference>
<feature type="active site" evidence="9">
    <location>
        <position position="144"/>
    </location>
</feature>
<evidence type="ECO:0000256" key="9">
    <source>
        <dbReference type="HAMAP-Rule" id="MF_00161"/>
    </source>
</evidence>
<comment type="catalytic activity">
    <reaction evidence="9">
        <text>Release of signal peptides from bacterial membrane prolipoproteins. Hydrolyzes -Xaa-Yaa-Zaa-|-(S,diacylglyceryl)Cys-, in which Xaa is hydrophobic (preferably Leu), and Yaa (Ala or Ser) and Zaa (Gly or Ala) have small, neutral side chains.</text>
        <dbReference type="EC" id="3.4.23.36"/>
    </reaction>
</comment>
<gene>
    <name evidence="9" type="primary">lspA</name>
    <name evidence="11" type="ORF">G3M58_23845</name>
</gene>
<reference evidence="11" key="1">
    <citation type="submission" date="2020-01" db="EMBL/GenBank/DDBJ databases">
        <title>Insect and environment-associated Actinomycetes.</title>
        <authorList>
            <person name="Currrie C."/>
            <person name="Chevrette M."/>
            <person name="Carlson C."/>
            <person name="Stubbendieck R."/>
            <person name="Wendt-Pienkowski E."/>
        </authorList>
    </citation>
    <scope>NUCLEOTIDE SEQUENCE</scope>
    <source>
        <strain evidence="11">SID7499</strain>
    </source>
</reference>
<keyword evidence="5 9" id="KW-0064">Aspartyl protease</keyword>